<keyword evidence="2" id="KW-1185">Reference proteome</keyword>
<accession>A0ACA9KHN3</accession>
<proteinExistence type="predicted"/>
<evidence type="ECO:0000313" key="1">
    <source>
        <dbReference type="EMBL" id="CAG8472310.1"/>
    </source>
</evidence>
<gene>
    <name evidence="1" type="ORF">ACOLOM_LOCUS1644</name>
</gene>
<protein>
    <submittedName>
        <fullName evidence="1">10793_t:CDS:1</fullName>
    </submittedName>
</protein>
<evidence type="ECO:0000313" key="2">
    <source>
        <dbReference type="Proteomes" id="UP000789525"/>
    </source>
</evidence>
<dbReference type="EMBL" id="CAJVPT010001981">
    <property type="protein sequence ID" value="CAG8472310.1"/>
    <property type="molecule type" value="Genomic_DNA"/>
</dbReference>
<dbReference type="Proteomes" id="UP000789525">
    <property type="component" value="Unassembled WGS sequence"/>
</dbReference>
<name>A0ACA9KHN3_9GLOM</name>
<reference evidence="1" key="1">
    <citation type="submission" date="2021-06" db="EMBL/GenBank/DDBJ databases">
        <authorList>
            <person name="Kallberg Y."/>
            <person name="Tangrot J."/>
            <person name="Rosling A."/>
        </authorList>
    </citation>
    <scope>NUCLEOTIDE SEQUENCE</scope>
    <source>
        <strain evidence="1">CL356</strain>
    </source>
</reference>
<comment type="caution">
    <text evidence="1">The sequence shown here is derived from an EMBL/GenBank/DDBJ whole genome shotgun (WGS) entry which is preliminary data.</text>
</comment>
<sequence>MNLNVPPINGNTDDDYELDSSELIDDSSFFTPDMMYQPMIDSGLNHHAGYQDFDFQMDMTQMDHLVDANSLNLHFEDQLNVAHDMGAFCGSFPIQQKYYPSPPYESATMMDLSGQMPFSISPEHSHM</sequence>
<organism evidence="1 2">
    <name type="scientific">Acaulospora colombiana</name>
    <dbReference type="NCBI Taxonomy" id="27376"/>
    <lineage>
        <taxon>Eukaryota</taxon>
        <taxon>Fungi</taxon>
        <taxon>Fungi incertae sedis</taxon>
        <taxon>Mucoromycota</taxon>
        <taxon>Glomeromycotina</taxon>
        <taxon>Glomeromycetes</taxon>
        <taxon>Diversisporales</taxon>
        <taxon>Acaulosporaceae</taxon>
        <taxon>Acaulospora</taxon>
    </lineage>
</organism>